<dbReference type="Pfam" id="PF22936">
    <property type="entry name" value="Pol_BBD"/>
    <property type="match status" value="1"/>
</dbReference>
<dbReference type="SUPFAM" id="SSF56672">
    <property type="entry name" value="DNA/RNA polymerases"/>
    <property type="match status" value="1"/>
</dbReference>
<dbReference type="Pfam" id="PF25597">
    <property type="entry name" value="SH3_retrovirus"/>
    <property type="match status" value="1"/>
</dbReference>
<dbReference type="Pfam" id="PF00665">
    <property type="entry name" value="rve"/>
    <property type="match status" value="1"/>
</dbReference>
<dbReference type="InterPro" id="IPR001584">
    <property type="entry name" value="Integrase_cat-core"/>
</dbReference>
<dbReference type="InterPro" id="IPR025724">
    <property type="entry name" value="GAG-pre-integrase_dom"/>
</dbReference>
<feature type="compositionally biased region" description="Polar residues" evidence="2">
    <location>
        <begin position="238"/>
        <end position="251"/>
    </location>
</feature>
<dbReference type="Gene3D" id="3.30.420.10">
    <property type="entry name" value="Ribonuclease H-like superfamily/Ribonuclease H"/>
    <property type="match status" value="1"/>
</dbReference>
<organism evidence="4">
    <name type="scientific">Prunus dulcis</name>
    <name type="common">Almond</name>
    <name type="synonym">Amygdalus dulcis</name>
    <dbReference type="NCBI Taxonomy" id="3755"/>
    <lineage>
        <taxon>Eukaryota</taxon>
        <taxon>Viridiplantae</taxon>
        <taxon>Streptophyta</taxon>
        <taxon>Embryophyta</taxon>
        <taxon>Tracheophyta</taxon>
        <taxon>Spermatophyta</taxon>
        <taxon>Magnoliopsida</taxon>
        <taxon>eudicotyledons</taxon>
        <taxon>Gunneridae</taxon>
        <taxon>Pentapetalae</taxon>
        <taxon>rosids</taxon>
        <taxon>fabids</taxon>
        <taxon>Rosales</taxon>
        <taxon>Rosaceae</taxon>
        <taxon>Amygdaloideae</taxon>
        <taxon>Amygdaleae</taxon>
        <taxon>Prunus</taxon>
    </lineage>
</organism>
<dbReference type="InterPro" id="IPR043502">
    <property type="entry name" value="DNA/RNA_pol_sf"/>
</dbReference>
<dbReference type="InterPro" id="IPR029472">
    <property type="entry name" value="Copia-like_N"/>
</dbReference>
<sequence>MGDKKSSESEINISDPLNLHHSDSPGLVLVSKPLEGHNYGQWSRSMRIALSAKNKLGFIDGTIKSPASTDAKSAIWQRCNDMVLSWILQSLHPDIASSVLYCTSASMVWNDLQDRFSQSNDSRIYQIRQEIAEHRQGHLTISEYYTKLKALWDELDSYHEPIICNCEGSKTRALREEKERVMQFLMGLNEPYSTVRGSILMMSPIPDTRRVHGLILQHERQMDVANRQIGSHAMQTGRYTTTKGRTSSGNSAAVKPPSAGDGKHGSYSKRSLKCSYCDGDTHTVDNCYYLNGFPVGHKLHGKNVKPKNKRPAAYTAEKDPIPEHDSKSNGSPTFTTEEYNQLIALLHNRPGNFPLANATGIVTSTCNLSQHDPHSNIYWIMDSGASDHISCFAPTHNTINTQHDFVGLPNGGKAEIKSIGSIKLSEALTLDGVLHVPQFNVNLLSVSKLTRGLKCIVIFFAKFCAVQDVNTGRTIGLGKHFNGLYYLKATQNPHLAHHVHHTSHLWHQRLGHPSNAPTQFLSNKIPEIVCDPHHVCDICPLAKQTRLFFSPSTSMSSNAPFDLIHCDIWGPHKIPTHTGARYFLTLVDDFTRFTWIHLLHFKSETQGVIKSFFSWVQTQFNLPVKTLRSDNGSEFLSLQTFFRDKGTIFQHSCPYTPQQNGLVERKHRHLLNVGRALRFQANIPLRFWGESLQTACYLINRLPTPLLKHKSPYEILHQKSPDYSHLRVFGCLCYATNLLPKHKFDARARRCVFFGYPLGQKGYRLYDLTAQTFLSSRDVVFHENIFPFSTSPSENQDDTIVLPTPSHDPLSLPEPHLAHNPHPAHDPQTQVTQDHTISDSPTPYLHPSPVALDAAPPSSLDPSASSPPIIPDLPTIPSSPSIDTHPPPIRKSTRTTKPPSHFKDYQAHHAALLAPGAPSPITSGTRYPITRYVSHSNFSEHHRIFVNNISQLVEPNTYEEARHHPHWVEAMNSEITALEENNTWSLVPLPAGHRPIGCKWVFKIKYNSDGSIERYKARLVAKGFTQREGIDYTETFAPVAKLITVRCLLTIASVRNWPLHQMDVHNAFLHGDLHEEVYMLPPPGYRRQGEHTVCRLHKSLYGLKQASRSWFRKFSSAIQNIGFFQSKADYSMFTQTRGKSFTTILLYVDDMIITGNNDDAIRDLKHFLGTCFKIKDLGPLKYFLGVEIARSKSGISFCQRKYTLDILEDAGLLGAKPEKIPMEANVSLMPTGSDPLKDPTRYRRLIGRLIYLTITRPEITYAVNTLSQFMHEPRKHHFDTAHRLLHYLKGAPGQGLLFSSNGPLHLTAYCDADWARCPFTRRSVTGYCIFLGRSLISWKSKKQVTVSRSSAEAEYRSMAATTCELTWLRYLLQDLQVEHRQPATLLCDNKAALYIAANPVYHERTKHIELDCHTVRERIQNGEIQTAHVQTKHQVADIFTKPLPAPLFQSHLGKLGVIDIHTPT</sequence>
<feature type="region of interest" description="Disordered" evidence="2">
    <location>
        <begin position="791"/>
        <end position="901"/>
    </location>
</feature>
<dbReference type="InterPro" id="IPR057670">
    <property type="entry name" value="SH3_retrovirus"/>
</dbReference>
<dbReference type="Pfam" id="PF07727">
    <property type="entry name" value="RVT_2"/>
    <property type="match status" value="1"/>
</dbReference>
<keyword evidence="1" id="KW-0645">Protease</keyword>
<dbReference type="GO" id="GO:0004190">
    <property type="term" value="F:aspartic-type endopeptidase activity"/>
    <property type="evidence" value="ECO:0007669"/>
    <property type="project" value="UniProtKB-KW"/>
</dbReference>
<dbReference type="InterPro" id="IPR054722">
    <property type="entry name" value="PolX-like_BBD"/>
</dbReference>
<feature type="compositionally biased region" description="Basic and acidic residues" evidence="2">
    <location>
        <begin position="316"/>
        <end position="327"/>
    </location>
</feature>
<dbReference type="Pfam" id="PF14244">
    <property type="entry name" value="Retrotran_gag_3"/>
    <property type="match status" value="1"/>
</dbReference>
<evidence type="ECO:0000313" key="4">
    <source>
        <dbReference type="EMBL" id="BBH04155.1"/>
    </source>
</evidence>
<dbReference type="GO" id="GO:0003676">
    <property type="term" value="F:nucleic acid binding"/>
    <property type="evidence" value="ECO:0007669"/>
    <property type="project" value="InterPro"/>
</dbReference>
<dbReference type="GO" id="GO:0015074">
    <property type="term" value="P:DNA integration"/>
    <property type="evidence" value="ECO:0007669"/>
    <property type="project" value="InterPro"/>
</dbReference>
<dbReference type="CDD" id="cd22541">
    <property type="entry name" value="SP5_N"/>
    <property type="match status" value="1"/>
</dbReference>
<dbReference type="InterPro" id="IPR036397">
    <property type="entry name" value="RNaseH_sf"/>
</dbReference>
<evidence type="ECO:0000259" key="3">
    <source>
        <dbReference type="PROSITE" id="PS50994"/>
    </source>
</evidence>
<dbReference type="InterPro" id="IPR005162">
    <property type="entry name" value="Retrotrans_gag_dom"/>
</dbReference>
<reference evidence="4" key="1">
    <citation type="journal article" date="2019" name="Science">
        <title>Mutation of a bHLH transcription factor allowed almond domestication.</title>
        <authorList>
            <person name="Sanchez-Perez R."/>
            <person name="Pavan S."/>
            <person name="Mazzeo R."/>
            <person name="Moldovan C."/>
            <person name="Aiese Cigliano R."/>
            <person name="Del Cueto J."/>
            <person name="Ricciardi F."/>
            <person name="Lotti C."/>
            <person name="Ricciardi L."/>
            <person name="Dicenta F."/>
            <person name="Lopez-Marques R.L."/>
            <person name="Lindberg Moller B."/>
        </authorList>
    </citation>
    <scope>NUCLEOTIDE SEQUENCE</scope>
</reference>
<dbReference type="PROSITE" id="PS50994">
    <property type="entry name" value="INTEGRASE"/>
    <property type="match status" value="1"/>
</dbReference>
<feature type="region of interest" description="Disordered" evidence="2">
    <location>
        <begin position="238"/>
        <end position="269"/>
    </location>
</feature>
<protein>
    <submittedName>
        <fullName evidence="4">RmlC-like cupins superfamily protein</fullName>
    </submittedName>
</protein>
<evidence type="ECO:0000256" key="1">
    <source>
        <dbReference type="ARBA" id="ARBA00022750"/>
    </source>
</evidence>
<feature type="compositionally biased region" description="Basic residues" evidence="2">
    <location>
        <begin position="301"/>
        <end position="310"/>
    </location>
</feature>
<dbReference type="CDD" id="cd09272">
    <property type="entry name" value="RNase_HI_RT_Ty1"/>
    <property type="match status" value="1"/>
</dbReference>
<dbReference type="PANTHER" id="PTHR11439:SF494">
    <property type="entry name" value="CYSTEINE-RICH RLK (RECEPTOR-LIKE PROTEIN KINASE) 8"/>
    <property type="match status" value="1"/>
</dbReference>
<dbReference type="InterPro" id="IPR012337">
    <property type="entry name" value="RNaseH-like_sf"/>
</dbReference>
<dbReference type="SUPFAM" id="SSF53098">
    <property type="entry name" value="Ribonuclease H-like"/>
    <property type="match status" value="1"/>
</dbReference>
<dbReference type="PANTHER" id="PTHR11439">
    <property type="entry name" value="GAG-POL-RELATED RETROTRANSPOSON"/>
    <property type="match status" value="1"/>
</dbReference>
<gene>
    <name evidence="4" type="ORF">Prudu_015218</name>
</gene>
<accession>A0A4Y1RJ89</accession>
<dbReference type="EMBL" id="AP019301">
    <property type="protein sequence ID" value="BBH04155.1"/>
    <property type="molecule type" value="Genomic_DNA"/>
</dbReference>
<name>A0A4Y1RJ89_PRUDU</name>
<keyword evidence="1" id="KW-0064">Aspartyl protease</keyword>
<feature type="region of interest" description="Disordered" evidence="2">
    <location>
        <begin position="301"/>
        <end position="332"/>
    </location>
</feature>
<dbReference type="Pfam" id="PF13976">
    <property type="entry name" value="gag_pre-integrs"/>
    <property type="match status" value="1"/>
</dbReference>
<dbReference type="InterPro" id="IPR013103">
    <property type="entry name" value="RVT_2"/>
</dbReference>
<feature type="domain" description="Integrase catalytic" evidence="3">
    <location>
        <begin position="556"/>
        <end position="720"/>
    </location>
</feature>
<evidence type="ECO:0000256" key="2">
    <source>
        <dbReference type="SAM" id="MobiDB-lite"/>
    </source>
</evidence>
<proteinExistence type="predicted"/>
<dbReference type="Pfam" id="PF03732">
    <property type="entry name" value="Retrotrans_gag"/>
    <property type="match status" value="1"/>
</dbReference>
<feature type="compositionally biased region" description="Polar residues" evidence="2">
    <location>
        <begin position="827"/>
        <end position="841"/>
    </location>
</feature>
<feature type="compositionally biased region" description="Low complexity" evidence="2">
    <location>
        <begin position="851"/>
        <end position="867"/>
    </location>
</feature>
<keyword evidence="1" id="KW-0378">Hydrolase</keyword>